<dbReference type="GO" id="GO:0005886">
    <property type="term" value="C:plasma membrane"/>
    <property type="evidence" value="ECO:0007669"/>
    <property type="project" value="UniProtKB-SubCell"/>
</dbReference>
<dbReference type="Gene3D" id="2.40.70.10">
    <property type="entry name" value="Acid Proteases"/>
    <property type="match status" value="2"/>
</dbReference>
<evidence type="ECO:0000256" key="9">
    <source>
        <dbReference type="PIRSR" id="PIRSR601461-2"/>
    </source>
</evidence>
<feature type="chain" id="PRO_5028972691" description="Peptidase A1 domain-containing protein" evidence="11">
    <location>
        <begin position="20"/>
        <end position="498"/>
    </location>
</feature>
<dbReference type="AlphaFoldDB" id="A0A7H8RE54"/>
<dbReference type="PANTHER" id="PTHR47966">
    <property type="entry name" value="BETA-SITE APP-CLEAVING ENZYME, ISOFORM A-RELATED"/>
    <property type="match status" value="1"/>
</dbReference>
<keyword evidence="3" id="KW-0449">Lipoprotein</keyword>
<evidence type="ECO:0000256" key="5">
    <source>
        <dbReference type="ARBA" id="ARBA00022729"/>
    </source>
</evidence>
<evidence type="ECO:0000256" key="6">
    <source>
        <dbReference type="ARBA" id="ARBA00022750"/>
    </source>
</evidence>
<dbReference type="CDD" id="cd05474">
    <property type="entry name" value="SAP_like"/>
    <property type="match status" value="1"/>
</dbReference>
<keyword evidence="5 11" id="KW-0732">Signal</keyword>
<evidence type="ECO:0000256" key="8">
    <source>
        <dbReference type="PIRSR" id="PIRSR601461-1"/>
    </source>
</evidence>
<evidence type="ECO:0000256" key="4">
    <source>
        <dbReference type="ARBA" id="ARBA00022670"/>
    </source>
</evidence>
<evidence type="ECO:0000313" key="13">
    <source>
        <dbReference type="EMBL" id="QKX64769.1"/>
    </source>
</evidence>
<dbReference type="GeneID" id="55999421"/>
<evidence type="ECO:0000256" key="7">
    <source>
        <dbReference type="ARBA" id="ARBA00022801"/>
    </source>
</evidence>
<evidence type="ECO:0000259" key="12">
    <source>
        <dbReference type="PROSITE" id="PS51767"/>
    </source>
</evidence>
<feature type="region of interest" description="Disordered" evidence="10">
    <location>
        <begin position="443"/>
        <end position="472"/>
    </location>
</feature>
<dbReference type="InterPro" id="IPR001461">
    <property type="entry name" value="Aspartic_peptidase_A1"/>
</dbReference>
<proteinExistence type="inferred from homology"/>
<evidence type="ECO:0000256" key="1">
    <source>
        <dbReference type="ARBA" id="ARBA00004609"/>
    </source>
</evidence>
<dbReference type="InterPro" id="IPR033876">
    <property type="entry name" value="SAP-like"/>
</dbReference>
<feature type="active site" evidence="8">
    <location>
        <position position="277"/>
    </location>
</feature>
<keyword evidence="7" id="KW-0378">Hydrolase</keyword>
<dbReference type="GO" id="GO:0006508">
    <property type="term" value="P:proteolysis"/>
    <property type="evidence" value="ECO:0007669"/>
    <property type="project" value="UniProtKB-KW"/>
</dbReference>
<feature type="disulfide bond" evidence="9">
    <location>
        <begin position="312"/>
        <end position="351"/>
    </location>
</feature>
<feature type="signal peptide" evidence="11">
    <location>
        <begin position="1"/>
        <end position="19"/>
    </location>
</feature>
<organism evidence="13 14">
    <name type="scientific">Talaromyces rugulosus</name>
    <name type="common">Penicillium rugulosum</name>
    <dbReference type="NCBI Taxonomy" id="121627"/>
    <lineage>
        <taxon>Eukaryota</taxon>
        <taxon>Fungi</taxon>
        <taxon>Dikarya</taxon>
        <taxon>Ascomycota</taxon>
        <taxon>Pezizomycotina</taxon>
        <taxon>Eurotiomycetes</taxon>
        <taxon>Eurotiomycetidae</taxon>
        <taxon>Eurotiales</taxon>
        <taxon>Trichocomaceae</taxon>
        <taxon>Talaromyces</taxon>
        <taxon>Talaromyces sect. Islandici</taxon>
    </lineage>
</organism>
<protein>
    <recommendedName>
        <fullName evidence="12">Peptidase A1 domain-containing protein</fullName>
    </recommendedName>
</protein>
<dbReference type="PANTHER" id="PTHR47966:SF65">
    <property type="entry name" value="ASPARTIC-TYPE ENDOPEPTIDASE"/>
    <property type="match status" value="1"/>
</dbReference>
<dbReference type="KEGG" id="trg:TRUGW13939_11945"/>
<dbReference type="SUPFAM" id="SSF50630">
    <property type="entry name" value="Acid proteases"/>
    <property type="match status" value="1"/>
</dbReference>
<dbReference type="EMBL" id="CP055903">
    <property type="protein sequence ID" value="QKX64769.1"/>
    <property type="molecule type" value="Genomic_DNA"/>
</dbReference>
<dbReference type="PRINTS" id="PR00792">
    <property type="entry name" value="PEPSIN"/>
</dbReference>
<name>A0A7H8RE54_TALRU</name>
<dbReference type="GO" id="GO:0098552">
    <property type="term" value="C:side of membrane"/>
    <property type="evidence" value="ECO:0007669"/>
    <property type="project" value="UniProtKB-KW"/>
</dbReference>
<evidence type="ECO:0000256" key="2">
    <source>
        <dbReference type="ARBA" id="ARBA00007447"/>
    </source>
</evidence>
<keyword evidence="3" id="KW-0336">GPI-anchor</keyword>
<evidence type="ECO:0000256" key="3">
    <source>
        <dbReference type="ARBA" id="ARBA00022622"/>
    </source>
</evidence>
<dbReference type="Proteomes" id="UP000509510">
    <property type="component" value="Chromosome VI"/>
</dbReference>
<keyword evidence="4" id="KW-0645">Protease</keyword>
<reference evidence="14" key="1">
    <citation type="submission" date="2020-06" db="EMBL/GenBank/DDBJ databases">
        <title>A chromosome-scale genome assembly of Talaromyces rugulosus W13939.</title>
        <authorList>
            <person name="Wang B."/>
            <person name="Guo L."/>
            <person name="Ye K."/>
            <person name="Wang L."/>
        </authorList>
    </citation>
    <scope>NUCLEOTIDE SEQUENCE [LARGE SCALE GENOMIC DNA]</scope>
    <source>
        <strain evidence="14">W13939</strain>
    </source>
</reference>
<evidence type="ECO:0000256" key="10">
    <source>
        <dbReference type="SAM" id="MobiDB-lite"/>
    </source>
</evidence>
<comment type="similarity">
    <text evidence="2">Belongs to the peptidase A1 family.</text>
</comment>
<dbReference type="Pfam" id="PF00026">
    <property type="entry name" value="Asp"/>
    <property type="match status" value="1"/>
</dbReference>
<dbReference type="InterPro" id="IPR021109">
    <property type="entry name" value="Peptidase_aspartic_dom_sf"/>
</dbReference>
<feature type="domain" description="Peptidase A1" evidence="12">
    <location>
        <begin position="63"/>
        <end position="387"/>
    </location>
</feature>
<keyword evidence="3" id="KW-0325">Glycoprotein</keyword>
<keyword evidence="3" id="KW-0472">Membrane</keyword>
<gene>
    <name evidence="13" type="ORF">TRUGW13939_11945</name>
</gene>
<comment type="subcellular location">
    <subcellularLocation>
        <location evidence="1">Cell membrane</location>
        <topology evidence="1">Lipid-anchor</topology>
        <topology evidence="1">GPI-anchor</topology>
    </subcellularLocation>
</comment>
<dbReference type="InterPro" id="IPR033121">
    <property type="entry name" value="PEPTIDASE_A1"/>
</dbReference>
<keyword evidence="6" id="KW-0064">Aspartyl protease</keyword>
<feature type="active site" evidence="8">
    <location>
        <position position="81"/>
    </location>
</feature>
<evidence type="ECO:0000256" key="11">
    <source>
        <dbReference type="SAM" id="SignalP"/>
    </source>
</evidence>
<keyword evidence="9" id="KW-1015">Disulfide bond</keyword>
<dbReference type="RefSeq" id="XP_035350942.1">
    <property type="nucleotide sequence ID" value="XM_035495049.1"/>
</dbReference>
<dbReference type="OrthoDB" id="771136at2759"/>
<dbReference type="GO" id="GO:0004190">
    <property type="term" value="F:aspartic-type endopeptidase activity"/>
    <property type="evidence" value="ECO:0007669"/>
    <property type="project" value="UniProtKB-KW"/>
</dbReference>
<sequence length="498" mass="51582">MRNVFLLPLVPAVAPLVAAITLHKRDVPTVVELPLERRQTAAVLSRRDSSVGVSISNEGQTGYLLNLTLGTPAQTFSLGLDTGSSDLWVNVANSSLCSASDDPCKPFGLYNASASSDYKPVDAVFNATYAGGDNAYGSYATDTLGLGSTKIDDFQFIIAESSTDTQGIAGIGYKISTYEAEHENKEYDNLPYALVASGATKSAAYSLWLNDIRSGTGAILFGGVNKAKYHGDLQTLPIVPVYNRYYSLAIALTEVSVQSSSSSSSYSDNLPLAVSLDTGTSLTALPESLVNKIYKDLNVTYVEKASAAYIECDMTNKDYNVTYSFSGVEITVGISELILDATEEGFPTGTCIFGLVPSQEGLNLLGDTFLRSAYVVYDLENNEISLANTNFNPGDDDILEIGTGTSAVPGATLVPSAVSTATGNGATATGSVATGSTITATITSTGDSTSTAGTTSAPTSGSGSDLTSSTSSGLAAMSTTNAKHLLSGLAGAGILLMV</sequence>
<dbReference type="PROSITE" id="PS51767">
    <property type="entry name" value="PEPTIDASE_A1"/>
    <property type="match status" value="1"/>
</dbReference>
<evidence type="ECO:0000313" key="14">
    <source>
        <dbReference type="Proteomes" id="UP000509510"/>
    </source>
</evidence>
<keyword evidence="14" id="KW-1185">Reference proteome</keyword>
<accession>A0A7H8RE54</accession>